<comment type="caution">
    <text evidence="1">The sequence shown here is derived from an EMBL/GenBank/DDBJ whole genome shotgun (WGS) entry which is preliminary data.</text>
</comment>
<name>A0ACC1R9K9_9HYPO</name>
<organism evidence="1 2">
    <name type="scientific">Lecanicillium saksenae</name>
    <dbReference type="NCBI Taxonomy" id="468837"/>
    <lineage>
        <taxon>Eukaryota</taxon>
        <taxon>Fungi</taxon>
        <taxon>Dikarya</taxon>
        <taxon>Ascomycota</taxon>
        <taxon>Pezizomycotina</taxon>
        <taxon>Sordariomycetes</taxon>
        <taxon>Hypocreomycetidae</taxon>
        <taxon>Hypocreales</taxon>
        <taxon>Cordycipitaceae</taxon>
        <taxon>Lecanicillium</taxon>
    </lineage>
</organism>
<proteinExistence type="predicted"/>
<dbReference type="EMBL" id="JANAKD010000010">
    <property type="protein sequence ID" value="KAJ3499440.1"/>
    <property type="molecule type" value="Genomic_DNA"/>
</dbReference>
<evidence type="ECO:0000313" key="2">
    <source>
        <dbReference type="Proteomes" id="UP001148737"/>
    </source>
</evidence>
<gene>
    <name evidence="1" type="ORF">NLG97_g337</name>
</gene>
<reference evidence="1" key="1">
    <citation type="submission" date="2022-07" db="EMBL/GenBank/DDBJ databases">
        <title>Genome Sequence of Lecanicillium saksenae.</title>
        <authorList>
            <person name="Buettner E."/>
        </authorList>
    </citation>
    <scope>NUCLEOTIDE SEQUENCE</scope>
    <source>
        <strain evidence="1">VT-O1</strain>
    </source>
</reference>
<accession>A0ACC1R9K9</accession>
<evidence type="ECO:0000313" key="1">
    <source>
        <dbReference type="EMBL" id="KAJ3499440.1"/>
    </source>
</evidence>
<sequence>MLGGTTEKMTGLFQWAALVYIVSVVILWMLVLCIYRTQFHPLAKFPGPKLAGATYLYEFWFDVICWGRYTHQIEKLHQLYGPIIRINPDELHCNDPAFINTLYTNGAKKRNKSSHFLAGYPMSASMTGVATVEHDLHRTRKNAVVKFFSRAQVSELEVVVHDGVQRLCEKLLNFRGQGPFELADAYSCFTCDMITGYCFGEDTGFLDQPGWEPNYKTSVNIIMGLTNIMRFIPFMAYAMEAIPLPLLKFISPKMGRIMTEFKVTIPARIRQTQLTAQSTSRPTIFSSLLQSDLPPAEKSMKRLASEANAMMIGGTESTAVTLRLLTYHLLANPSVCKTLRAELECVVDDARHLPSWLQLEQLPYLSAVVQESLRLVYGVPGRLARIAPDEDMVYCDTRKAAASNVDNCYVIPRGFAVGMSSYLVHSNEDIFPEPHQFKPERWLDERGQKNNSLGRYLMSFSKGSRQCVGMQ</sequence>
<protein>
    <submittedName>
        <fullName evidence="1">Uncharacterized protein</fullName>
    </submittedName>
</protein>
<dbReference type="Proteomes" id="UP001148737">
    <property type="component" value="Unassembled WGS sequence"/>
</dbReference>
<keyword evidence="2" id="KW-1185">Reference proteome</keyword>